<gene>
    <name evidence="2" type="ORF">CN495_07925</name>
</gene>
<accession>A0ABD6SN70</accession>
<dbReference type="Proteomes" id="UP000219897">
    <property type="component" value="Unassembled WGS sequence"/>
</dbReference>
<comment type="caution">
    <text evidence="2">The sequence shown here is derived from an EMBL/GenBank/DDBJ whole genome shotgun (WGS) entry which is preliminary data.</text>
</comment>
<proteinExistence type="predicted"/>
<keyword evidence="1" id="KW-0812">Transmembrane</keyword>
<name>A0ABD6SN70_BACTU</name>
<evidence type="ECO:0000256" key="1">
    <source>
        <dbReference type="SAM" id="Phobius"/>
    </source>
</evidence>
<feature type="transmembrane region" description="Helical" evidence="1">
    <location>
        <begin position="12"/>
        <end position="33"/>
    </location>
</feature>
<organism evidence="2 3">
    <name type="scientific">Bacillus thuringiensis</name>
    <dbReference type="NCBI Taxonomy" id="1428"/>
    <lineage>
        <taxon>Bacteria</taxon>
        <taxon>Bacillati</taxon>
        <taxon>Bacillota</taxon>
        <taxon>Bacilli</taxon>
        <taxon>Bacillales</taxon>
        <taxon>Bacillaceae</taxon>
        <taxon>Bacillus</taxon>
        <taxon>Bacillus cereus group</taxon>
    </lineage>
</organism>
<evidence type="ECO:0000313" key="2">
    <source>
        <dbReference type="EMBL" id="PER55672.1"/>
    </source>
</evidence>
<dbReference type="EMBL" id="NTYF01000023">
    <property type="protein sequence ID" value="PER55672.1"/>
    <property type="molecule type" value="Genomic_DNA"/>
</dbReference>
<protein>
    <submittedName>
        <fullName evidence="2">Uncharacterized protein</fullName>
    </submittedName>
</protein>
<reference evidence="2 3" key="1">
    <citation type="submission" date="2017-09" db="EMBL/GenBank/DDBJ databases">
        <title>Large-scale bioinformatics analysis of Bacillus genomes uncovers conserved roles of natural products in bacterial physiology.</title>
        <authorList>
            <consortium name="Agbiome Team Llc"/>
            <person name="Bleich R.M."/>
            <person name="Kirk G.J."/>
            <person name="Santa Maria K.C."/>
            <person name="Allen S.E."/>
            <person name="Farag S."/>
            <person name="Shank E.A."/>
            <person name="Bowers A."/>
        </authorList>
    </citation>
    <scope>NUCLEOTIDE SEQUENCE [LARGE SCALE GENOMIC DNA]</scope>
    <source>
        <strain evidence="2 3">AFS005140</strain>
    </source>
</reference>
<keyword evidence="1" id="KW-0472">Membrane</keyword>
<evidence type="ECO:0000313" key="3">
    <source>
        <dbReference type="Proteomes" id="UP000219897"/>
    </source>
</evidence>
<sequence length="201" mass="22842">MWLRELGLFWKILIGSVAGILLCFLILTVFTGVRDGKDGGTVLQTDTTADLTETNRVLKSGKEEDKKVAFDVAEEVTKKSPLKEDMKTFLKDYDTEIVNEDTSLRDGLYVFYNKDLKSKDVIKEKVDAYIKEKKGYPVIVYYMNEESSGTAGLTLLARMLEDSSVWQTHDHPVAVFVKNGQLQHVYKQGDTLSDLPRDYTR</sequence>
<keyword evidence="1" id="KW-1133">Transmembrane helix</keyword>
<dbReference type="AlphaFoldDB" id="A0ABD6SN70"/>
<dbReference type="RefSeq" id="WP_098317013.1">
    <property type="nucleotide sequence ID" value="NZ_NTYF01000023.1"/>
</dbReference>